<feature type="domain" description="Transcription factor CBF/NF-Y/archaeal histone" evidence="4">
    <location>
        <begin position="12"/>
        <end position="74"/>
    </location>
</feature>
<dbReference type="eggNOG" id="KOG0870">
    <property type="taxonomic scope" value="Eukaryota"/>
</dbReference>
<protein>
    <recommendedName>
        <fullName evidence="4">Transcription factor CBF/NF-Y/archaeal histone domain-containing protein</fullName>
    </recommendedName>
</protein>
<dbReference type="GO" id="GO:0046982">
    <property type="term" value="F:protein heterodimerization activity"/>
    <property type="evidence" value="ECO:0007669"/>
    <property type="project" value="InterPro"/>
</dbReference>
<comment type="subcellular location">
    <subcellularLocation>
        <location evidence="1">Nucleus</location>
    </subcellularLocation>
</comment>
<proteinExistence type="predicted"/>
<dbReference type="EMBL" id="FN648478">
    <property type="protein sequence ID" value="CBN76059.1"/>
    <property type="molecule type" value="Genomic_DNA"/>
</dbReference>
<organism evidence="5 6">
    <name type="scientific">Ectocarpus siliculosus</name>
    <name type="common">Brown alga</name>
    <name type="synonym">Conferva siliculosa</name>
    <dbReference type="NCBI Taxonomy" id="2880"/>
    <lineage>
        <taxon>Eukaryota</taxon>
        <taxon>Sar</taxon>
        <taxon>Stramenopiles</taxon>
        <taxon>Ochrophyta</taxon>
        <taxon>PX clade</taxon>
        <taxon>Phaeophyceae</taxon>
        <taxon>Ectocarpales</taxon>
        <taxon>Ectocarpaceae</taxon>
        <taxon>Ectocarpus</taxon>
    </lineage>
</organism>
<evidence type="ECO:0000256" key="3">
    <source>
        <dbReference type="SAM" id="MobiDB-lite"/>
    </source>
</evidence>
<dbReference type="GO" id="GO:0031490">
    <property type="term" value="F:chromatin DNA binding"/>
    <property type="evidence" value="ECO:0007669"/>
    <property type="project" value="TreeGrafter"/>
</dbReference>
<keyword evidence="2" id="KW-0539">Nucleus</keyword>
<dbReference type="AlphaFoldDB" id="D8LKB4"/>
<accession>D8LKB4</accession>
<gene>
    <name evidence="5" type="ORF">Esi_0292_0022</name>
</gene>
<dbReference type="EMBL" id="FN649727">
    <property type="protein sequence ID" value="CBN76059.1"/>
    <property type="molecule type" value="Genomic_DNA"/>
</dbReference>
<keyword evidence="6" id="KW-1185">Reference proteome</keyword>
<dbReference type="InterPro" id="IPR009072">
    <property type="entry name" value="Histone-fold"/>
</dbReference>
<dbReference type="InParanoid" id="D8LKB4"/>
<dbReference type="GO" id="GO:0006272">
    <property type="term" value="P:leading strand elongation"/>
    <property type="evidence" value="ECO:0007669"/>
    <property type="project" value="TreeGrafter"/>
</dbReference>
<reference evidence="5 6" key="1">
    <citation type="journal article" date="2010" name="Nature">
        <title>The Ectocarpus genome and the independent evolution of multicellularity in brown algae.</title>
        <authorList>
            <person name="Cock J.M."/>
            <person name="Sterck L."/>
            <person name="Rouze P."/>
            <person name="Scornet D."/>
            <person name="Allen A.E."/>
            <person name="Amoutzias G."/>
            <person name="Anthouard V."/>
            <person name="Artiguenave F."/>
            <person name="Aury J.M."/>
            <person name="Badger J.H."/>
            <person name="Beszteri B."/>
            <person name="Billiau K."/>
            <person name="Bonnet E."/>
            <person name="Bothwell J.H."/>
            <person name="Bowler C."/>
            <person name="Boyen C."/>
            <person name="Brownlee C."/>
            <person name="Carrano C.J."/>
            <person name="Charrier B."/>
            <person name="Cho G.Y."/>
            <person name="Coelho S.M."/>
            <person name="Collen J."/>
            <person name="Corre E."/>
            <person name="Da Silva C."/>
            <person name="Delage L."/>
            <person name="Delaroque N."/>
            <person name="Dittami S.M."/>
            <person name="Doulbeau S."/>
            <person name="Elias M."/>
            <person name="Farnham G."/>
            <person name="Gachon C.M."/>
            <person name="Gschloessl B."/>
            <person name="Heesch S."/>
            <person name="Jabbari K."/>
            <person name="Jubin C."/>
            <person name="Kawai H."/>
            <person name="Kimura K."/>
            <person name="Kloareg B."/>
            <person name="Kupper F.C."/>
            <person name="Lang D."/>
            <person name="Le Bail A."/>
            <person name="Leblanc C."/>
            <person name="Lerouge P."/>
            <person name="Lohr M."/>
            <person name="Lopez P.J."/>
            <person name="Martens C."/>
            <person name="Maumus F."/>
            <person name="Michel G."/>
            <person name="Miranda-Saavedra D."/>
            <person name="Morales J."/>
            <person name="Moreau H."/>
            <person name="Motomura T."/>
            <person name="Nagasato C."/>
            <person name="Napoli C.A."/>
            <person name="Nelson D.R."/>
            <person name="Nyvall-Collen P."/>
            <person name="Peters A.F."/>
            <person name="Pommier C."/>
            <person name="Potin P."/>
            <person name="Poulain J."/>
            <person name="Quesneville H."/>
            <person name="Read B."/>
            <person name="Rensing S.A."/>
            <person name="Ritter A."/>
            <person name="Rousvoal S."/>
            <person name="Samanta M."/>
            <person name="Samson G."/>
            <person name="Schroeder D.C."/>
            <person name="Segurens B."/>
            <person name="Strittmatter M."/>
            <person name="Tonon T."/>
            <person name="Tregear J.W."/>
            <person name="Valentin K."/>
            <person name="von Dassow P."/>
            <person name="Yamagishi T."/>
            <person name="Van de Peer Y."/>
            <person name="Wincker P."/>
        </authorList>
    </citation>
    <scope>NUCLEOTIDE SEQUENCE [LARGE SCALE GENOMIC DNA]</scope>
    <source>
        <strain evidence="6">Ec32 / CCAP1310/4</strain>
    </source>
</reference>
<dbReference type="CDD" id="cd22928">
    <property type="entry name" value="HFD_POLE3_DPB4"/>
    <property type="match status" value="1"/>
</dbReference>
<dbReference type="GO" id="GO:0031507">
    <property type="term" value="P:heterochromatin formation"/>
    <property type="evidence" value="ECO:0007669"/>
    <property type="project" value="TreeGrafter"/>
</dbReference>
<name>D8LKB4_ECTSI</name>
<evidence type="ECO:0000256" key="2">
    <source>
        <dbReference type="ARBA" id="ARBA00023242"/>
    </source>
</evidence>
<dbReference type="Gene3D" id="1.10.20.10">
    <property type="entry name" value="Histone, subunit A"/>
    <property type="match status" value="1"/>
</dbReference>
<dbReference type="PANTHER" id="PTHR46172:SF1">
    <property type="entry name" value="DNA POLYMERASE EPSILON SUBUNIT 3"/>
    <property type="match status" value="1"/>
</dbReference>
<dbReference type="OrthoDB" id="386949at2759"/>
<dbReference type="Pfam" id="PF00808">
    <property type="entry name" value="CBFD_NFYB_HMF"/>
    <property type="match status" value="1"/>
</dbReference>
<dbReference type="GO" id="GO:0008622">
    <property type="term" value="C:epsilon DNA polymerase complex"/>
    <property type="evidence" value="ECO:0007669"/>
    <property type="project" value="TreeGrafter"/>
</dbReference>
<dbReference type="PANTHER" id="PTHR46172">
    <property type="entry name" value="DNA POLYMERASE EPSILON SUBUNIT 3"/>
    <property type="match status" value="1"/>
</dbReference>
<evidence type="ECO:0000313" key="5">
    <source>
        <dbReference type="EMBL" id="CBN76059.1"/>
    </source>
</evidence>
<feature type="compositionally biased region" description="Low complexity" evidence="3">
    <location>
        <begin position="224"/>
        <end position="239"/>
    </location>
</feature>
<dbReference type="Proteomes" id="UP000002630">
    <property type="component" value="Linkage Group LG02"/>
</dbReference>
<dbReference type="GO" id="GO:0008623">
    <property type="term" value="C:CHRAC"/>
    <property type="evidence" value="ECO:0007669"/>
    <property type="project" value="TreeGrafter"/>
</dbReference>
<evidence type="ECO:0000313" key="6">
    <source>
        <dbReference type="Proteomes" id="UP000002630"/>
    </source>
</evidence>
<sequence length="247" mass="25192">MAENKTPEFEPPQACVQRVIKSVLPDNVQIGKDAKAAFSRSAGIFIMYLTACANDFCREAKRQTISAQDVMQAIKELEFGELEEPLKEYLDQYRREASAKKQSKAAMGAAGPAAAKKGEAGGDMMEEPEADDGETDGAGAGAGDDAQGGRDRVVNAAGSADAHRQQQSGAVPGGGEAGAIATPTGMNVERQEPPSGLQQQQRPPPQQPPAASAGLAPMDEDGGSHAAPAPAPAVPAAAGSGEGGVVG</sequence>
<dbReference type="InterPro" id="IPR051377">
    <property type="entry name" value="DNA_Pol-Epsilon_Subunit"/>
</dbReference>
<dbReference type="GO" id="GO:0006974">
    <property type="term" value="P:DNA damage response"/>
    <property type="evidence" value="ECO:0007669"/>
    <property type="project" value="TreeGrafter"/>
</dbReference>
<evidence type="ECO:0000259" key="4">
    <source>
        <dbReference type="Pfam" id="PF00808"/>
    </source>
</evidence>
<dbReference type="SUPFAM" id="SSF47113">
    <property type="entry name" value="Histone-fold"/>
    <property type="match status" value="1"/>
</dbReference>
<feature type="compositionally biased region" description="Low complexity" evidence="3">
    <location>
        <begin position="104"/>
        <end position="115"/>
    </location>
</feature>
<dbReference type="STRING" id="2880.D8LKB4"/>
<evidence type="ECO:0000256" key="1">
    <source>
        <dbReference type="ARBA" id="ARBA00004123"/>
    </source>
</evidence>
<dbReference type="OMA" id="TCANDVA"/>
<feature type="region of interest" description="Disordered" evidence="3">
    <location>
        <begin position="101"/>
        <end position="247"/>
    </location>
</feature>
<feature type="compositionally biased region" description="Acidic residues" evidence="3">
    <location>
        <begin position="124"/>
        <end position="135"/>
    </location>
</feature>
<dbReference type="InterPro" id="IPR003958">
    <property type="entry name" value="CBFA_NFYB_domain"/>
</dbReference>